<keyword evidence="1" id="KW-0472">Membrane</keyword>
<dbReference type="GeneID" id="84590210"/>
<name>A0AAJ8BXZ6_ASPNG</name>
<proteinExistence type="predicted"/>
<keyword evidence="1" id="KW-1133">Transmembrane helix</keyword>
<dbReference type="RefSeq" id="XP_059605982.1">
    <property type="nucleotide sequence ID" value="XM_059746040.1"/>
</dbReference>
<dbReference type="AlphaFoldDB" id="A0AAJ8BXZ6"/>
<accession>A0AAJ8BXZ6</accession>
<protein>
    <submittedName>
        <fullName evidence="2">Uncharacterized protein</fullName>
    </submittedName>
</protein>
<gene>
    <name evidence="2" type="ORF">An02g01030</name>
</gene>
<evidence type="ECO:0000313" key="2">
    <source>
        <dbReference type="RefSeq" id="XP_059605982.1"/>
    </source>
</evidence>
<dbReference type="VEuPathDB" id="FungiDB:An02g01030"/>
<sequence>MISADRRNLWVRLGAFIALQMEDLTNIIIEKRTRAHFSDATGGPIQSRIVGRAWDEVILQMMIAAWKERRLPIANPVTENRAFPVLLSGSADHASARHLISLSGLPSCVIDSGSFLINLAISPILGILALIPVQIQLGVLVIVSRLRWFGIGRL</sequence>
<feature type="transmembrane region" description="Helical" evidence="1">
    <location>
        <begin position="115"/>
        <end position="143"/>
    </location>
</feature>
<reference evidence="2" key="2">
    <citation type="submission" date="2025-08" db="UniProtKB">
        <authorList>
            <consortium name="RefSeq"/>
        </authorList>
    </citation>
    <scope>IDENTIFICATION</scope>
</reference>
<dbReference type="KEGG" id="ang:An02g01030"/>
<evidence type="ECO:0000256" key="1">
    <source>
        <dbReference type="SAM" id="Phobius"/>
    </source>
</evidence>
<keyword evidence="1" id="KW-0812">Transmembrane</keyword>
<reference evidence="2" key="1">
    <citation type="submission" date="2025-02" db="EMBL/GenBank/DDBJ databases">
        <authorList>
            <consortium name="NCBI Genome Project"/>
        </authorList>
    </citation>
    <scope>NUCLEOTIDE SEQUENCE</scope>
</reference>
<organism evidence="2">
    <name type="scientific">Aspergillus niger</name>
    <dbReference type="NCBI Taxonomy" id="5061"/>
    <lineage>
        <taxon>Eukaryota</taxon>
        <taxon>Fungi</taxon>
        <taxon>Dikarya</taxon>
        <taxon>Ascomycota</taxon>
        <taxon>Pezizomycotina</taxon>
        <taxon>Eurotiomycetes</taxon>
        <taxon>Eurotiomycetidae</taxon>
        <taxon>Eurotiales</taxon>
        <taxon>Aspergillaceae</taxon>
        <taxon>Aspergillus</taxon>
        <taxon>Aspergillus subgen. Circumdati</taxon>
    </lineage>
</organism>